<dbReference type="OrthoDB" id="2343366at2759"/>
<dbReference type="InterPro" id="IPR027417">
    <property type="entry name" value="P-loop_NTPase"/>
</dbReference>
<dbReference type="Pfam" id="PF02263">
    <property type="entry name" value="GBP"/>
    <property type="match status" value="1"/>
</dbReference>
<dbReference type="HOGENOM" id="CLU_000401_0_0_1"/>
<name>A0A0D0BFV3_9AGAM</name>
<dbReference type="SUPFAM" id="SSF53300">
    <property type="entry name" value="vWA-like"/>
    <property type="match status" value="1"/>
</dbReference>
<dbReference type="InterPro" id="IPR015894">
    <property type="entry name" value="Guanylate-bd_N"/>
</dbReference>
<proteinExistence type="predicted"/>
<dbReference type="InterPro" id="IPR002035">
    <property type="entry name" value="VWF_A"/>
</dbReference>
<evidence type="ECO:0000313" key="3">
    <source>
        <dbReference type="Proteomes" id="UP000054485"/>
    </source>
</evidence>
<dbReference type="PANTHER" id="PTHR22796">
    <property type="entry name" value="URG4-RELATED"/>
    <property type="match status" value="1"/>
</dbReference>
<dbReference type="STRING" id="930992.A0A0D0BFV3"/>
<dbReference type="Gene3D" id="3.40.50.300">
    <property type="entry name" value="P-loop containing nucleotide triphosphate hydrolases"/>
    <property type="match status" value="1"/>
</dbReference>
<reference evidence="3" key="2">
    <citation type="submission" date="2015-01" db="EMBL/GenBank/DDBJ databases">
        <title>Evolutionary Origins and Diversification of the Mycorrhizal Mutualists.</title>
        <authorList>
            <consortium name="DOE Joint Genome Institute"/>
            <consortium name="Mycorrhizal Genomics Consortium"/>
            <person name="Kohler A."/>
            <person name="Kuo A."/>
            <person name="Nagy L.G."/>
            <person name="Floudas D."/>
            <person name="Copeland A."/>
            <person name="Barry K.W."/>
            <person name="Cichocki N."/>
            <person name="Veneault-Fourrey C."/>
            <person name="LaButti K."/>
            <person name="Lindquist E.A."/>
            <person name="Lipzen A."/>
            <person name="Lundell T."/>
            <person name="Morin E."/>
            <person name="Murat C."/>
            <person name="Riley R."/>
            <person name="Ohm R."/>
            <person name="Sun H."/>
            <person name="Tunlid A."/>
            <person name="Henrissat B."/>
            <person name="Grigoriev I.V."/>
            <person name="Hibbett D.S."/>
            <person name="Martin F."/>
        </authorList>
    </citation>
    <scope>NUCLEOTIDE SEQUENCE [LARGE SCALE GENOMIC DNA]</scope>
    <source>
        <strain evidence="3">UH-Slu-Lm8-n1</strain>
    </source>
</reference>
<dbReference type="InterPro" id="IPR036465">
    <property type="entry name" value="vWFA_dom_sf"/>
</dbReference>
<reference evidence="2 3" key="1">
    <citation type="submission" date="2014-04" db="EMBL/GenBank/DDBJ databases">
        <authorList>
            <consortium name="DOE Joint Genome Institute"/>
            <person name="Kuo A."/>
            <person name="Ruytinx J."/>
            <person name="Rineau F."/>
            <person name="Colpaert J."/>
            <person name="Kohler A."/>
            <person name="Nagy L.G."/>
            <person name="Floudas D."/>
            <person name="Copeland A."/>
            <person name="Barry K.W."/>
            <person name="Cichocki N."/>
            <person name="Veneault-Fourrey C."/>
            <person name="LaButti K."/>
            <person name="Lindquist E.A."/>
            <person name="Lipzen A."/>
            <person name="Lundell T."/>
            <person name="Morin E."/>
            <person name="Murat C."/>
            <person name="Sun H."/>
            <person name="Tunlid A."/>
            <person name="Henrissat B."/>
            <person name="Grigoriev I.V."/>
            <person name="Hibbett D.S."/>
            <person name="Martin F."/>
            <person name="Nordberg H.P."/>
            <person name="Cantor M.N."/>
            <person name="Hua S.X."/>
        </authorList>
    </citation>
    <scope>NUCLEOTIDE SEQUENCE [LARGE SCALE GENOMIC DNA]</scope>
    <source>
        <strain evidence="2 3">UH-Slu-Lm8-n1</strain>
    </source>
</reference>
<dbReference type="CDD" id="cd00198">
    <property type="entry name" value="vWFA"/>
    <property type="match status" value="1"/>
</dbReference>
<dbReference type="Pfam" id="PF13519">
    <property type="entry name" value="VWA_2"/>
    <property type="match status" value="1"/>
</dbReference>
<organism evidence="2 3">
    <name type="scientific">Suillus luteus UH-Slu-Lm8-n1</name>
    <dbReference type="NCBI Taxonomy" id="930992"/>
    <lineage>
        <taxon>Eukaryota</taxon>
        <taxon>Fungi</taxon>
        <taxon>Dikarya</taxon>
        <taxon>Basidiomycota</taxon>
        <taxon>Agaricomycotina</taxon>
        <taxon>Agaricomycetes</taxon>
        <taxon>Agaricomycetidae</taxon>
        <taxon>Boletales</taxon>
        <taxon>Suillineae</taxon>
        <taxon>Suillaceae</taxon>
        <taxon>Suillus</taxon>
    </lineage>
</organism>
<sequence>MNEDVFNSRRRFSRLQPLPEAVSDTTALAIGETSTRPHGNTRQLLQKVRKGVTRKLSIFKLSRSYESAQGAIELKSTPLSPHIDIQVAHSGGEEDDRLTPGVAQVQHTPADVEEVIGLQPVVTHQNISHGVEEGAESADLQSVIALVQGVTFVAEEAAGLQPVVAQVQHITSGVEDADDDEYLSAKSDAGGDFMDAEDSLPHKDTHDLVQSIKSMYRVLDLISEQGSGGLVDKIIIAQESLQTFTNSICPGAYVSLTNVDFSVLDGLIVKPIGIYGSKEEIVRFLSSLGVVDDHVAAQLVANYSESSVIKPSLRSGLYIVRTNCEATSDEQLFIVYWPEDATWDDSAPSSVKRTRVTFMRYLTTICDQVMALISPEHAHSVVWSEQEGEETIEMDENQDEHDRMFKFEVRKTNEQEEGIKPRPGFKTTSSYIAMPQAHPEATVNVELQKPWLLHGETTQGFMTNSYLPARRLADEWTCKPITRLQLSNWLCNDTLRVNENLDVNAVHLLLDAGLRDRFPQLCDQWQQESADISSNARAINASREAETKRKLENDSPLLTPIFHWALVDAIIQKFPTLARESFPYPTKDQQGCPATQEIIESATAPTGSSFHSTTSAQHSSEVQDQLSTIIELYPEIGEELRHTVQKLCIEKINARDFKNCKERIHVVQSLLRQFPETTMEDEGFLNDILHKDMRHVRESVRMIGRSAAPPKGLINTALSGINSFIPSGQNSQFVNKTFNDAEAAASAIDDAQFLTELENIEKLPVLKKAAADTRAAALAHFRSLLTIQTTTLTRLALRIQISKCVAWVRREAVSSEEQQLAESRKRLIASFNAQSQTGSRSHTFLIDAIKDGRGLLSLAASSVQITGSREHFERPKLKFTVHPMQLTAQDLHSLQLDSSAIPSPKFRDSFSFKLPLGHSVMRAQLLPGEKILLATTDRLGNLTVYLEHFTAIESALAHGGRGKKLNSDKIGKFIIAFDESKRVLSVVATEKLLLHIFVHDDSRVGFQANSSAINLTKWYPEGTSINHACFICGGEELLLVDTSAQARIYSLTTMQFRPATLNLIQIPMAVYSTPDGSCLITSHVHGSNLALTAYHWSTFGATVGIPLEVPDLPLDQPLLLTSLTGRNIVHLVTLDIDTQSCRSIALDITQKATEFTFRERAVQGGNAKSGNITAHNCLIDCHAEVWTRFPVLTAIQRETITSASERCQRTLVFITEQDHHGFVPHFHNLISTFERTSKKPTGNLLKRIDVSSTTYSAFHNSHLGGAEWSVSKFRAGEWLAEFLCLIPIQIAVTMENRFIPLKDGVYSTQLEKSLLGADVNRIVDHLSFGWYESLFQSYMAKKPVKVVSSMGEQSVGKSFSLNHLMDTSFAGSAMRTTEGVWMSVTPTKDALVVALDFEGVHSIERSTQEDTLLVLFNTAISNLVLFRNNFALSRDIAGLFHSFQSSATVLDPATNPSLFQSTLVIIIKDVVDSDKADIAKEFFLKFQRIVQDEQEANFISRLHAGQLNIIPWPVIESQEFYKLFPALKRQLDKQKLTHKTAGEFLHVMKTLMAKLKANDWGALSQSMASHRAQLLSVMLPNALAFGLQEVDPCPEPLKNLDDGIPIDMPDTASEFSLVGGQQSSSREAALQVLSHAWQGNNSRQHMADALWIELLTAHIDTLVNLRVAHVREWISLNVARFPSEQASIGELMRTFGSATIDLKSNLQLCKLKCASCELLCIQSRLHDGQHHCQTSHACIHSCDFCVLFGETKACTISAGHPGNHMCIVNEHLCGQVCKLFGRQGCLDECTKVIGHADDDHLCAATVHACGQPCELSKLRLADRSTPPCRGICGTSIDMDHDQHQCGARCCSFPCQLCKRLCASTDHLHGLQGGAVHLCGEEHSCPMQCTANGICEIETAPQSIEATFTGKHETFQYTKYSQVAKRLRCAKSIPPGLAAHKGQHSHSLDERVVHFCKAKCGHCGYYCTLPLGHPQQEHETRHGSMSSSRWAIDGPDGASLEVEGRRFSSNDEGAPMMCNIVCKTLGRHTHIDYCRSQDATPCAMNPEALHISKRMLPTPDRPKDFVTHNLFWRRSGFKDPYSRQEQANFAKCDAMCSGPEHTSAEGNAAQPSFCTLPLFHVPLYPDTPPASPGYVSNDGHHFSCRNPVVMQQAFHVIFVADRSGSMGSTDRLPLRNTPASGRIIRTSNNRFGAVLSSLYSFWSARAAAVTGAQAARRDAYSVILFDHDVVNAVANDFSSSPDNLLDAVIRYQTSGGTNFTAAIQHAQSVMEQHWSTERTPVIIFLSDGESPIEDQTVQNLCHAAVRRGKALSFHSVSFGREKHSASLRRMFQIALEAQNNAPRDPLARTAATIASTYSEALDTVQLTETFLGIADSLTRPRGFLISNKDT</sequence>
<evidence type="ECO:0000313" key="2">
    <source>
        <dbReference type="EMBL" id="KIK48564.1"/>
    </source>
</evidence>
<accession>A0A0D0BFV3</accession>
<dbReference type="SMART" id="SM00327">
    <property type="entry name" value="VWA"/>
    <property type="match status" value="1"/>
</dbReference>
<dbReference type="EMBL" id="KN835137">
    <property type="protein sequence ID" value="KIK48564.1"/>
    <property type="molecule type" value="Genomic_DNA"/>
</dbReference>
<dbReference type="InParanoid" id="A0A0D0BFV3"/>
<evidence type="ECO:0000259" key="1">
    <source>
        <dbReference type="PROSITE" id="PS50234"/>
    </source>
</evidence>
<dbReference type="GO" id="GO:0005525">
    <property type="term" value="F:GTP binding"/>
    <property type="evidence" value="ECO:0007669"/>
    <property type="project" value="InterPro"/>
</dbReference>
<dbReference type="Gene3D" id="3.40.50.410">
    <property type="entry name" value="von Willebrand factor, type A domain"/>
    <property type="match status" value="1"/>
</dbReference>
<dbReference type="SUPFAM" id="SSF52540">
    <property type="entry name" value="P-loop containing nucleoside triphosphate hydrolases"/>
    <property type="match status" value="1"/>
</dbReference>
<keyword evidence="3" id="KW-1185">Reference proteome</keyword>
<gene>
    <name evidence="2" type="ORF">CY34DRAFT_798071</name>
</gene>
<protein>
    <recommendedName>
        <fullName evidence="1">VWFA domain-containing protein</fullName>
    </recommendedName>
</protein>
<dbReference type="GO" id="GO:0003924">
    <property type="term" value="F:GTPase activity"/>
    <property type="evidence" value="ECO:0007669"/>
    <property type="project" value="InterPro"/>
</dbReference>
<feature type="domain" description="VWFA" evidence="1">
    <location>
        <begin position="2154"/>
        <end position="2369"/>
    </location>
</feature>
<dbReference type="PROSITE" id="PS50234">
    <property type="entry name" value="VWFA"/>
    <property type="match status" value="1"/>
</dbReference>
<dbReference type="Proteomes" id="UP000054485">
    <property type="component" value="Unassembled WGS sequence"/>
</dbReference>
<dbReference type="PANTHER" id="PTHR22796:SF1">
    <property type="entry name" value="VWFA DOMAIN-CONTAINING PROTEIN"/>
    <property type="match status" value="1"/>
</dbReference>